<keyword evidence="3" id="KW-1185">Reference proteome</keyword>
<dbReference type="AlphaFoldDB" id="A0A7W8QJ50"/>
<evidence type="ECO:0000256" key="1">
    <source>
        <dbReference type="SAM" id="MobiDB-lite"/>
    </source>
</evidence>
<evidence type="ECO:0000313" key="2">
    <source>
        <dbReference type="EMBL" id="MBB5431356.1"/>
    </source>
</evidence>
<organism evidence="2 3">
    <name type="scientific">Nocardiopsis composta</name>
    <dbReference type="NCBI Taxonomy" id="157465"/>
    <lineage>
        <taxon>Bacteria</taxon>
        <taxon>Bacillati</taxon>
        <taxon>Actinomycetota</taxon>
        <taxon>Actinomycetes</taxon>
        <taxon>Streptosporangiales</taxon>
        <taxon>Nocardiopsidaceae</taxon>
        <taxon>Nocardiopsis</taxon>
    </lineage>
</organism>
<proteinExistence type="predicted"/>
<gene>
    <name evidence="2" type="ORF">HDA36_001440</name>
</gene>
<sequence length="414" mass="45646">MSWRFYAMRWDGTWLHRDLPLADVRLSPALSGPYRITATIDPSWAELIGGDGLPLLQEWSTIILCEASGQLRGGGILTDTDTVGEKLQLTAVGVSGYPAGQPLVETLTWGGKTAGASGAGVDPLDVVRALWGHLQAQPDGDLGVTFSSTSTPYRLGAWHNARRVDADGKLDPDAKAVQDPPIPIDKVWDPKTDKKPAAAKGKSVYWKYELAWHAGVEIGQKIDELARQASFEWREHYAWADTDRESVVMRLEFGYPRIGRRQTNLRFVQDENITQLVPVKRDGTSFANEVRTFGAGEGAKQVKSVARVRDGRLRRARSEDRPDVSSAASLKSIAQDELLRTNSLDDITGFTIRDHPNAPIGSFDIGDDVLVEGRAWGRWVRLWVRITGFSFSPTSGDVQITCSRSDRFRYGGAA</sequence>
<name>A0A7W8QJ50_9ACTN</name>
<reference evidence="2 3" key="1">
    <citation type="submission" date="2020-08" db="EMBL/GenBank/DDBJ databases">
        <title>Sequencing the genomes of 1000 actinobacteria strains.</title>
        <authorList>
            <person name="Klenk H.-P."/>
        </authorList>
    </citation>
    <scope>NUCLEOTIDE SEQUENCE [LARGE SCALE GENOMIC DNA]</scope>
    <source>
        <strain evidence="2 3">DSM 44551</strain>
    </source>
</reference>
<accession>A0A7W8QJ50</accession>
<dbReference type="Proteomes" id="UP000572635">
    <property type="component" value="Unassembled WGS sequence"/>
</dbReference>
<dbReference type="EMBL" id="JACHDB010000001">
    <property type="protein sequence ID" value="MBB5431356.1"/>
    <property type="molecule type" value="Genomic_DNA"/>
</dbReference>
<evidence type="ECO:0000313" key="3">
    <source>
        <dbReference type="Proteomes" id="UP000572635"/>
    </source>
</evidence>
<feature type="region of interest" description="Disordered" evidence="1">
    <location>
        <begin position="170"/>
        <end position="193"/>
    </location>
</feature>
<comment type="caution">
    <text evidence="2">The sequence shown here is derived from an EMBL/GenBank/DDBJ whole genome shotgun (WGS) entry which is preliminary data.</text>
</comment>
<dbReference type="RefSeq" id="WP_184390961.1">
    <property type="nucleotide sequence ID" value="NZ_JACHDB010000001.1"/>
</dbReference>
<protein>
    <submittedName>
        <fullName evidence="2">Uncharacterized protein</fullName>
    </submittedName>
</protein>